<dbReference type="Proteomes" id="UP000001593">
    <property type="component" value="Unassembled WGS sequence"/>
</dbReference>
<name>A7RPH3_NEMVE</name>
<dbReference type="InterPro" id="IPR006575">
    <property type="entry name" value="RWD_dom"/>
</dbReference>
<evidence type="ECO:0000256" key="4">
    <source>
        <dbReference type="ARBA" id="ARBA00061594"/>
    </source>
</evidence>
<evidence type="ECO:0000256" key="5">
    <source>
        <dbReference type="ARBA" id="ARBA00072006"/>
    </source>
</evidence>
<feature type="domain" description="RWD" evidence="7">
    <location>
        <begin position="10"/>
        <end position="119"/>
    </location>
</feature>
<evidence type="ECO:0000256" key="3">
    <source>
        <dbReference type="ARBA" id="ARBA00056432"/>
    </source>
</evidence>
<dbReference type="InterPro" id="IPR016135">
    <property type="entry name" value="UBQ-conjugating_enzyme/RWD"/>
</dbReference>
<dbReference type="AlphaFoldDB" id="A7RPH3"/>
<dbReference type="SMART" id="SM00591">
    <property type="entry name" value="RWD"/>
    <property type="match status" value="1"/>
</dbReference>
<keyword evidence="1" id="KW-0597">Phosphoprotein</keyword>
<reference evidence="8 9" key="1">
    <citation type="journal article" date="2007" name="Science">
        <title>Sea anemone genome reveals ancestral eumetazoan gene repertoire and genomic organization.</title>
        <authorList>
            <person name="Putnam N.H."/>
            <person name="Srivastava M."/>
            <person name="Hellsten U."/>
            <person name="Dirks B."/>
            <person name="Chapman J."/>
            <person name="Salamov A."/>
            <person name="Terry A."/>
            <person name="Shapiro H."/>
            <person name="Lindquist E."/>
            <person name="Kapitonov V.V."/>
            <person name="Jurka J."/>
            <person name="Genikhovich G."/>
            <person name="Grigoriev I.V."/>
            <person name="Lucas S.M."/>
            <person name="Steele R.E."/>
            <person name="Finnerty J.R."/>
            <person name="Technau U."/>
            <person name="Martindale M.Q."/>
            <person name="Rokhsar D.S."/>
        </authorList>
    </citation>
    <scope>NUCLEOTIDE SEQUENCE [LARGE SCALE GENOMIC DNA]</scope>
    <source>
        <strain evidence="9">CH2 X CH6</strain>
    </source>
</reference>
<keyword evidence="6" id="KW-0175">Coiled coil</keyword>
<dbReference type="STRING" id="45351.A7RPH3"/>
<evidence type="ECO:0000256" key="1">
    <source>
        <dbReference type="ARBA" id="ARBA00022553"/>
    </source>
</evidence>
<dbReference type="Pfam" id="PF05773">
    <property type="entry name" value="RWD"/>
    <property type="match status" value="1"/>
</dbReference>
<protein>
    <recommendedName>
        <fullName evidence="5">RWD domain-containing protein 1</fullName>
    </recommendedName>
</protein>
<dbReference type="PANTHER" id="PTHR12292">
    <property type="entry name" value="RWD DOMAIN-CONTAINING PROTEIN"/>
    <property type="match status" value="1"/>
</dbReference>
<evidence type="ECO:0000313" key="9">
    <source>
        <dbReference type="Proteomes" id="UP000001593"/>
    </source>
</evidence>
<feature type="non-terminal residue" evidence="8">
    <location>
        <position position="1"/>
    </location>
</feature>
<dbReference type="PROSITE" id="PS50908">
    <property type="entry name" value="RWD"/>
    <property type="match status" value="1"/>
</dbReference>
<dbReference type="HOGENOM" id="CLU_084528_2_0_1"/>
<dbReference type="EMBL" id="DS469525">
    <property type="protein sequence ID" value="EDO46739.1"/>
    <property type="molecule type" value="Genomic_DNA"/>
</dbReference>
<gene>
    <name evidence="8" type="ORF">NEMVEDRAFT_v1g36131</name>
</gene>
<evidence type="ECO:0000256" key="2">
    <source>
        <dbReference type="ARBA" id="ARBA00022990"/>
    </source>
</evidence>
<dbReference type="eggNOG" id="KOG4018">
    <property type="taxonomic scope" value="Eukaryota"/>
</dbReference>
<dbReference type="Pfam" id="PF16543">
    <property type="entry name" value="DFRP_C"/>
    <property type="match status" value="1"/>
</dbReference>
<dbReference type="InterPro" id="IPR040213">
    <property type="entry name" value="GIR2-like"/>
</dbReference>
<evidence type="ECO:0000256" key="6">
    <source>
        <dbReference type="SAM" id="Coils"/>
    </source>
</evidence>
<dbReference type="SUPFAM" id="SSF54495">
    <property type="entry name" value="UBC-like"/>
    <property type="match status" value="1"/>
</dbReference>
<dbReference type="InParanoid" id="A7RPH3"/>
<dbReference type="PhylomeDB" id="A7RPH3"/>
<dbReference type="Gene3D" id="3.10.110.10">
    <property type="entry name" value="Ubiquitin Conjugating Enzyme"/>
    <property type="match status" value="1"/>
</dbReference>
<proteinExistence type="inferred from homology"/>
<sequence>MTDYEEEQRHEIEAIESIYPEEFTIISESAPHSFQIHLESSCEDKEDNTIITVSVQLQFTFVEKYPDEPPVVEVTSSEGLEDDDINQLTELLVQQSEENLGMVMVFTLVSCAQEKLEEIAEGIKKHRQEERIRKQKEVEEAEKRKFTGTPVSKESFAAWKMKFDLEMAEKNKGKTVSQHAFCSLILAGRKLFEMDASLVNSDSAFLEGEPADVEVDESLFQEMEDLELDEE</sequence>
<accession>A7RPH3</accession>
<dbReference type="OMA" id="QWDEHKK"/>
<dbReference type="GO" id="GO:0005737">
    <property type="term" value="C:cytoplasm"/>
    <property type="evidence" value="ECO:0007669"/>
    <property type="project" value="UniProtKB-ARBA"/>
</dbReference>
<keyword evidence="2" id="KW-0007">Acetylation</keyword>
<keyword evidence="9" id="KW-1185">Reference proteome</keyword>
<comment type="similarity">
    <text evidence="4">Belongs to the RWDD1/GIR2 family.</text>
</comment>
<organism evidence="8 9">
    <name type="scientific">Nematostella vectensis</name>
    <name type="common">Starlet sea anemone</name>
    <dbReference type="NCBI Taxonomy" id="45351"/>
    <lineage>
        <taxon>Eukaryota</taxon>
        <taxon>Metazoa</taxon>
        <taxon>Cnidaria</taxon>
        <taxon>Anthozoa</taxon>
        <taxon>Hexacorallia</taxon>
        <taxon>Actiniaria</taxon>
        <taxon>Edwardsiidae</taxon>
        <taxon>Nematostella</taxon>
    </lineage>
</organism>
<evidence type="ECO:0000313" key="8">
    <source>
        <dbReference type="EMBL" id="EDO46739.1"/>
    </source>
</evidence>
<feature type="coiled-coil region" evidence="6">
    <location>
        <begin position="109"/>
        <end position="144"/>
    </location>
</feature>
<comment type="function">
    <text evidence="3">Protects DRG2 from proteolytic degradation.</text>
</comment>
<dbReference type="CDD" id="cd23816">
    <property type="entry name" value="RWD_RWDD1"/>
    <property type="match status" value="1"/>
</dbReference>
<dbReference type="GO" id="GO:0002181">
    <property type="term" value="P:cytoplasmic translation"/>
    <property type="evidence" value="ECO:0000318"/>
    <property type="project" value="GO_Central"/>
</dbReference>
<evidence type="ECO:0000259" key="7">
    <source>
        <dbReference type="PROSITE" id="PS50908"/>
    </source>
</evidence>
<dbReference type="FunFam" id="3.10.110.10:FF:000064">
    <property type="entry name" value="RWD domain-containing protein 1"/>
    <property type="match status" value="1"/>
</dbReference>
<dbReference type="InterPro" id="IPR032378">
    <property type="entry name" value="ZC3H15/TMA46_C"/>
</dbReference>